<organism evidence="1 2">
    <name type="scientific">Streptomyces griseochromogenes</name>
    <dbReference type="NCBI Taxonomy" id="68214"/>
    <lineage>
        <taxon>Bacteria</taxon>
        <taxon>Bacillati</taxon>
        <taxon>Actinomycetota</taxon>
        <taxon>Actinomycetes</taxon>
        <taxon>Kitasatosporales</taxon>
        <taxon>Streptomycetaceae</taxon>
        <taxon>Streptomyces</taxon>
    </lineage>
</organism>
<dbReference type="EMBL" id="CP016279">
    <property type="protein sequence ID" value="ANP55635.1"/>
    <property type="molecule type" value="Genomic_DNA"/>
</dbReference>
<evidence type="ECO:0000313" key="1">
    <source>
        <dbReference type="EMBL" id="ANP55635.1"/>
    </source>
</evidence>
<dbReference type="Proteomes" id="UP000092659">
    <property type="component" value="Chromosome"/>
</dbReference>
<name>A0A1B1B9X0_9ACTN</name>
<evidence type="ECO:0000313" key="2">
    <source>
        <dbReference type="Proteomes" id="UP000092659"/>
    </source>
</evidence>
<dbReference type="AlphaFoldDB" id="A0A1B1B9X0"/>
<dbReference type="STRING" id="68214.AVL59_43940"/>
<proteinExistence type="predicted"/>
<reference evidence="1 2" key="1">
    <citation type="submission" date="2016-06" db="EMBL/GenBank/DDBJ databases">
        <title>Complete genome sequence of Streptomyces griseochromogenes ATCC 14511, the Blasticidin S producer.</title>
        <authorList>
            <person name="Wu L."/>
        </authorList>
    </citation>
    <scope>NUCLEOTIDE SEQUENCE [LARGE SCALE GENOMIC DNA]</scope>
    <source>
        <strain evidence="1 2">ATCC 14511</strain>
    </source>
</reference>
<dbReference type="KEGG" id="sgs:AVL59_43940"/>
<protein>
    <submittedName>
        <fullName evidence="1">Uncharacterized protein</fullName>
    </submittedName>
</protein>
<sequence>MDSPLGPIRISYSNWPGVIVAVQSPQMPIVTVLPDRDIGAMAINKQAIPCEKADRNGWNPSRKAQTRTALVGDRAYELRPTGLRRAQLSRNGEILANAWGSWLAYSPFRAFPGLGARLSWAGWADATDVAIGQSMVVAYGAGAPGAIAAFLGLLSGTD</sequence>
<accession>A0A1B1B9X0</accession>
<gene>
    <name evidence="1" type="ORF">AVL59_43940</name>
</gene>